<evidence type="ECO:0000313" key="4">
    <source>
        <dbReference type="EMBL" id="HGV97674.1"/>
    </source>
</evidence>
<evidence type="ECO:0000256" key="1">
    <source>
        <dbReference type="ARBA" id="ARBA00009986"/>
    </source>
</evidence>
<dbReference type="InterPro" id="IPR016160">
    <property type="entry name" value="Ald_DH_CS_CYS"/>
</dbReference>
<dbReference type="GO" id="GO:0016620">
    <property type="term" value="F:oxidoreductase activity, acting on the aldehyde or oxo group of donors, NAD or NADP as acceptor"/>
    <property type="evidence" value="ECO:0007669"/>
    <property type="project" value="InterPro"/>
</dbReference>
<proteinExistence type="inferred from homology"/>
<comment type="caution">
    <text evidence="4">The sequence shown here is derived from an EMBL/GenBank/DDBJ whole genome shotgun (WGS) entry which is preliminary data.</text>
</comment>
<dbReference type="Pfam" id="PF00171">
    <property type="entry name" value="Aldedh"/>
    <property type="match status" value="1"/>
</dbReference>
<reference evidence="4" key="1">
    <citation type="journal article" date="2020" name="mSystems">
        <title>Genome- and Community-Level Interaction Insights into Carbon Utilization and Element Cycling Functions of Hydrothermarchaeota in Hydrothermal Sediment.</title>
        <authorList>
            <person name="Zhou Z."/>
            <person name="Liu Y."/>
            <person name="Xu W."/>
            <person name="Pan J."/>
            <person name="Luo Z.H."/>
            <person name="Li M."/>
        </authorList>
    </citation>
    <scope>NUCLEOTIDE SEQUENCE [LARGE SCALE GENOMIC DNA]</scope>
    <source>
        <strain evidence="4">SpSt-774</strain>
    </source>
</reference>
<dbReference type="Gene3D" id="3.40.605.10">
    <property type="entry name" value="Aldehyde Dehydrogenase, Chain A, domain 1"/>
    <property type="match status" value="1"/>
</dbReference>
<dbReference type="PANTHER" id="PTHR11699">
    <property type="entry name" value="ALDEHYDE DEHYDROGENASE-RELATED"/>
    <property type="match status" value="1"/>
</dbReference>
<comment type="similarity">
    <text evidence="1">Belongs to the aldehyde dehydrogenase family.</text>
</comment>
<keyword evidence="2" id="KW-0560">Oxidoreductase</keyword>
<protein>
    <submittedName>
        <fullName evidence="4">Aldehyde dehydrogenase family protein</fullName>
    </submittedName>
</protein>
<feature type="domain" description="Aldehyde dehydrogenase" evidence="3">
    <location>
        <begin position="23"/>
        <end position="489"/>
    </location>
</feature>
<dbReference type="CDD" id="cd07131">
    <property type="entry name" value="ALDH_AldH-CAJ73105"/>
    <property type="match status" value="1"/>
</dbReference>
<dbReference type="Gene3D" id="3.40.309.10">
    <property type="entry name" value="Aldehyde Dehydrogenase, Chain A, domain 2"/>
    <property type="match status" value="1"/>
</dbReference>
<accession>A0A7C4XAY4</accession>
<dbReference type="PROSITE" id="PS00070">
    <property type="entry name" value="ALDEHYDE_DEHYDR_CYS"/>
    <property type="match status" value="1"/>
</dbReference>
<dbReference type="SUPFAM" id="SSF53720">
    <property type="entry name" value="ALDH-like"/>
    <property type="match status" value="1"/>
</dbReference>
<organism evidence="4">
    <name type="scientific">candidate division WOR-3 bacterium</name>
    <dbReference type="NCBI Taxonomy" id="2052148"/>
    <lineage>
        <taxon>Bacteria</taxon>
        <taxon>Bacteria division WOR-3</taxon>
    </lineage>
</organism>
<dbReference type="InterPro" id="IPR015590">
    <property type="entry name" value="Aldehyde_DH_dom"/>
</dbReference>
<dbReference type="AlphaFoldDB" id="A0A7C4XAY4"/>
<dbReference type="FunFam" id="3.40.605.10:FF:000007">
    <property type="entry name" value="NAD/NADP-dependent betaine aldehyde dehydrogenase"/>
    <property type="match status" value="1"/>
</dbReference>
<dbReference type="FunFam" id="3.40.309.10:FF:000012">
    <property type="entry name" value="Betaine aldehyde dehydrogenase"/>
    <property type="match status" value="1"/>
</dbReference>
<evidence type="ECO:0000256" key="2">
    <source>
        <dbReference type="ARBA" id="ARBA00023002"/>
    </source>
</evidence>
<name>A0A7C4XAY4_UNCW3</name>
<gene>
    <name evidence="4" type="ORF">ENV60_05195</name>
</gene>
<dbReference type="InterPro" id="IPR016162">
    <property type="entry name" value="Ald_DH_N"/>
</dbReference>
<dbReference type="EMBL" id="DTGZ01000095">
    <property type="protein sequence ID" value="HGV97674.1"/>
    <property type="molecule type" value="Genomic_DNA"/>
</dbReference>
<sequence length="507" mass="55693">MSCLKVKKGDKMKEYKNFIDGKFVESKSGRTFEDRNPANWDEVIGIFPKSNAEDLNLAVEAAKKAYPKWRAIPIPKRAEIMRRAAEIMISKKEEAARLMTREMGKVIKETRGDYQEGIDTALFAAGQGRRYFGYSVPSELPNKICFTRRDPLGVWGLITPWNFPVAIPSWKIFPCLLSGNTAVIKPATDTPASAGELVQVLYEAGLPEGVLNIVYGGGGEIGEAILNHPDIVGVSFTGSSEIGRRIGEVCGKTLKRCSLELGGKNGQVVLADANLELALEGVLWGAFGTTGQRCTATSRLILEEPIYNKFIEMLKARVEKLKLGNGLDESVEVGPLVSKAQLDTVASYVEIGKREGARLLTGGERYTQGECAKGWFYKPTVFIDVLPTMRIAQEEIFGPVLSVIRAKHFEEAIKILNGTTYGLSSSIYTNDLNKAQKAIELAETGIVYINAPTIGAECHLPFGGMKNTGNGHREGGWTAYEIFTEVKTVYIDYSGVLQKAQIDTWKE</sequence>
<dbReference type="InterPro" id="IPR016163">
    <property type="entry name" value="Ald_DH_C"/>
</dbReference>
<dbReference type="InterPro" id="IPR016161">
    <property type="entry name" value="Ald_DH/histidinol_DH"/>
</dbReference>
<evidence type="ECO:0000259" key="3">
    <source>
        <dbReference type="Pfam" id="PF00171"/>
    </source>
</evidence>